<keyword evidence="1" id="KW-1133">Transmembrane helix</keyword>
<dbReference type="GO" id="GO:0005886">
    <property type="term" value="C:plasma membrane"/>
    <property type="evidence" value="ECO:0007669"/>
    <property type="project" value="TreeGrafter"/>
</dbReference>
<evidence type="ECO:0000313" key="3">
    <source>
        <dbReference type="Proteomes" id="UP000295023"/>
    </source>
</evidence>
<gene>
    <name evidence="2" type="ORF">EXY23_12770</name>
</gene>
<dbReference type="RefSeq" id="WP_132289479.1">
    <property type="nucleotide sequence ID" value="NZ_SKBM01000010.1"/>
</dbReference>
<name>A0A4R4DMN3_9PROT</name>
<accession>A0A4R4DMN3</accession>
<dbReference type="OrthoDB" id="9769590at2"/>
<dbReference type="PANTHER" id="PTHR38442">
    <property type="entry name" value="INNER MEMBRANE PROTEIN-RELATED"/>
    <property type="match status" value="1"/>
</dbReference>
<proteinExistence type="predicted"/>
<organism evidence="2 3">
    <name type="scientific">Roseicella aquatilis</name>
    <dbReference type="NCBI Taxonomy" id="2527868"/>
    <lineage>
        <taxon>Bacteria</taxon>
        <taxon>Pseudomonadati</taxon>
        <taxon>Pseudomonadota</taxon>
        <taxon>Alphaproteobacteria</taxon>
        <taxon>Acetobacterales</taxon>
        <taxon>Roseomonadaceae</taxon>
        <taxon>Roseicella</taxon>
    </lineage>
</organism>
<keyword evidence="1" id="KW-0812">Transmembrane</keyword>
<dbReference type="InterPro" id="IPR007383">
    <property type="entry name" value="DUF445"/>
</dbReference>
<evidence type="ECO:0000313" key="2">
    <source>
        <dbReference type="EMBL" id="TCZ61408.1"/>
    </source>
</evidence>
<feature type="transmembrane region" description="Helical" evidence="1">
    <location>
        <begin position="417"/>
        <end position="439"/>
    </location>
</feature>
<dbReference type="Proteomes" id="UP000295023">
    <property type="component" value="Unassembled WGS sequence"/>
</dbReference>
<keyword evidence="3" id="KW-1185">Reference proteome</keyword>
<comment type="caution">
    <text evidence="2">The sequence shown here is derived from an EMBL/GenBank/DDBJ whole genome shotgun (WGS) entry which is preliminary data.</text>
</comment>
<protein>
    <submittedName>
        <fullName evidence="2">DUF445 domain-containing protein</fullName>
    </submittedName>
</protein>
<dbReference type="PANTHER" id="PTHR38442:SF1">
    <property type="entry name" value="INNER MEMBRANE PROTEIN"/>
    <property type="match status" value="1"/>
</dbReference>
<dbReference type="AlphaFoldDB" id="A0A4R4DMN3"/>
<sequence>MTFSPPPGGATRQAALSVPLPDPDAPLRRALRRHRAVATGLLLGMAGLMLLAYRLPPGYWTDMLQAAAKAGVVGGLADWFAVTALFRHPLGLPIPHTAIIPQQKERLGQGLGRFVANHVFTESEVARVLGRLDLAAILRSFMADPATARPAAEAIAAALPRLLASLEDGRARRLLARLLPRLAGGPGGARIVARALRGLVEGGRHQEVFDLAIRELRRLLVEKEDQLREAIEARVREEGGRLVGWALGATVARRALAGVNAELARMEADDSDLRKAFEAWIRTEVERLETDPERAAALGRAMRKAVAHPTVAAWLEDVWSRLRAALEADAGNPQGRTVTLLEGAFANAGAMLADDPTARERLNRAAQRVLVRLLPAARQQLSAFIAQVVAGWDTAQVTEKIELRVGRDLQYVRMNGTLVGFLVGGVLFALLTALFGRVAF</sequence>
<reference evidence="2 3" key="1">
    <citation type="submission" date="2019-03" db="EMBL/GenBank/DDBJ databases">
        <title>Paracraurococcus aquatilis NE82 genome sequence.</title>
        <authorList>
            <person name="Zhao Y."/>
            <person name="Du Z."/>
        </authorList>
    </citation>
    <scope>NUCLEOTIDE SEQUENCE [LARGE SCALE GENOMIC DNA]</scope>
    <source>
        <strain evidence="2 3">NE82</strain>
    </source>
</reference>
<dbReference type="EMBL" id="SKBM01000010">
    <property type="protein sequence ID" value="TCZ61408.1"/>
    <property type="molecule type" value="Genomic_DNA"/>
</dbReference>
<evidence type="ECO:0000256" key="1">
    <source>
        <dbReference type="SAM" id="Phobius"/>
    </source>
</evidence>
<dbReference type="Pfam" id="PF04286">
    <property type="entry name" value="DUF445"/>
    <property type="match status" value="1"/>
</dbReference>
<keyword evidence="1" id="KW-0472">Membrane</keyword>